<dbReference type="EMBL" id="AZSP01000235">
    <property type="protein sequence ID" value="PVE10024.1"/>
    <property type="molecule type" value="Genomic_DNA"/>
</dbReference>
<dbReference type="InterPro" id="IPR029058">
    <property type="entry name" value="AB_hydrolase_fold"/>
</dbReference>
<name>A0A2T7T4G2_9ACTN</name>
<feature type="domain" description="Peptidase S33 tripeptidyl aminopeptidase-like C-terminal" evidence="3">
    <location>
        <begin position="248"/>
        <end position="331"/>
    </location>
</feature>
<dbReference type="Pfam" id="PF08386">
    <property type="entry name" value="Abhydrolase_4"/>
    <property type="match status" value="1"/>
</dbReference>
<dbReference type="STRING" id="1440053.GCA_000718095_07048"/>
<dbReference type="Pfam" id="PF00561">
    <property type="entry name" value="Abhydrolase_1"/>
    <property type="match status" value="1"/>
</dbReference>
<evidence type="ECO:0000256" key="1">
    <source>
        <dbReference type="SAM" id="MobiDB-lite"/>
    </source>
</evidence>
<dbReference type="InterPro" id="IPR013595">
    <property type="entry name" value="Pept_S33_TAP-like_C"/>
</dbReference>
<dbReference type="Proteomes" id="UP000245992">
    <property type="component" value="Unassembled WGS sequence"/>
</dbReference>
<evidence type="ECO:0000259" key="2">
    <source>
        <dbReference type="Pfam" id="PF00561"/>
    </source>
</evidence>
<comment type="caution">
    <text evidence="4">The sequence shown here is derived from an EMBL/GenBank/DDBJ whole genome shotgun (WGS) entry which is preliminary data.</text>
</comment>
<evidence type="ECO:0000259" key="3">
    <source>
        <dbReference type="Pfam" id="PF08386"/>
    </source>
</evidence>
<evidence type="ECO:0000313" key="4">
    <source>
        <dbReference type="EMBL" id="PVE10024.1"/>
    </source>
</evidence>
<evidence type="ECO:0008006" key="6">
    <source>
        <dbReference type="Google" id="ProtNLM"/>
    </source>
</evidence>
<protein>
    <recommendedName>
        <fullName evidence="6">AB hydrolase-1 domain-containing protein</fullName>
    </recommendedName>
</protein>
<gene>
    <name evidence="4" type="ORF">Y717_15815</name>
</gene>
<proteinExistence type="predicted"/>
<dbReference type="SUPFAM" id="SSF53474">
    <property type="entry name" value="alpha/beta-Hydrolases"/>
    <property type="match status" value="1"/>
</dbReference>
<keyword evidence="5" id="KW-1185">Reference proteome</keyword>
<dbReference type="AlphaFoldDB" id="A0A2T7T4G2"/>
<organism evidence="4 5">
    <name type="scientific">Streptomyces scopuliridis RB72</name>
    <dbReference type="NCBI Taxonomy" id="1440053"/>
    <lineage>
        <taxon>Bacteria</taxon>
        <taxon>Bacillati</taxon>
        <taxon>Actinomycetota</taxon>
        <taxon>Actinomycetes</taxon>
        <taxon>Kitasatosporales</taxon>
        <taxon>Streptomycetaceae</taxon>
        <taxon>Streptomyces</taxon>
    </lineage>
</organism>
<sequence length="383" mass="42170">MTTEQAAYDMDFIRHLLGLDKVTYMGYSYGTWLGAWYGSLFSDNIERMVLDSATDSTQKSIQALYNAAHEGRDRQFRLHMINWISRNDEVFGLGTDPEAIWKRYFAATSTPEKSLAAQYAWNAVNGPAAFSNPIGYRAVGSLVAGIIAEGEAPSKPVVPAESAARVVDQTELTDEQRAAAHKRLALLAAPHKSKPGEPIRGKYDYVIEFTACTDGQWTQGLDYWEDFHKRTAPLAPLSEQFGLLVTPTCAFWPTESKMPTQDDSFPETIVLQSELDSMTPFEQGWAAGTGLPNTSLIAVDNESVHGVFPYGTEEVDRPVIDFLLGGDRPAQTIVAAGKPLPLEQSTYESWTPLDENAEHGTEAPLFTDPTIPAETGVVREPRS</sequence>
<dbReference type="Gene3D" id="3.40.50.1820">
    <property type="entry name" value="alpha/beta hydrolase"/>
    <property type="match status" value="1"/>
</dbReference>
<accession>A0A2T7T4G2</accession>
<feature type="region of interest" description="Disordered" evidence="1">
    <location>
        <begin position="359"/>
        <end position="383"/>
    </location>
</feature>
<feature type="domain" description="AB hydrolase-1" evidence="2">
    <location>
        <begin position="2"/>
        <end position="66"/>
    </location>
</feature>
<dbReference type="InterPro" id="IPR000073">
    <property type="entry name" value="AB_hydrolase_1"/>
</dbReference>
<dbReference type="GO" id="GO:0003824">
    <property type="term" value="F:catalytic activity"/>
    <property type="evidence" value="ECO:0007669"/>
    <property type="project" value="UniProtKB-ARBA"/>
</dbReference>
<evidence type="ECO:0000313" key="5">
    <source>
        <dbReference type="Proteomes" id="UP000245992"/>
    </source>
</evidence>
<reference evidence="4 5" key="1">
    <citation type="submission" date="2013-12" db="EMBL/GenBank/DDBJ databases">
        <title>Annotated genome of Streptomyces scopuliridis.</title>
        <authorList>
            <person name="Olson J.B."/>
        </authorList>
    </citation>
    <scope>NUCLEOTIDE SEQUENCE [LARGE SCALE GENOMIC DNA]</scope>
    <source>
        <strain evidence="4 5">RB72</strain>
    </source>
</reference>